<keyword evidence="1" id="KW-0472">Membrane</keyword>
<proteinExistence type="predicted"/>
<evidence type="ECO:0000313" key="2">
    <source>
        <dbReference type="EMBL" id="CCH52438.1"/>
    </source>
</evidence>
<reference evidence="2 3" key="1">
    <citation type="journal article" date="2012" name="J. Bacteriol.">
        <title>Genome Sequence of the Filamentous Bacterium Fibrisoma limi BUZ 3T.</title>
        <authorList>
            <person name="Filippini M."/>
            <person name="Qi W."/>
            <person name="Jaenicke S."/>
            <person name="Goesmann A."/>
            <person name="Smits T.H."/>
            <person name="Bagheri H.C."/>
        </authorList>
    </citation>
    <scope>NUCLEOTIDE SEQUENCE [LARGE SCALE GENOMIC DNA]</scope>
    <source>
        <strain evidence="3">BUZ 3T</strain>
    </source>
</reference>
<dbReference type="OrthoDB" id="279982at2"/>
<dbReference type="Pfam" id="PF01663">
    <property type="entry name" value="Phosphodiest"/>
    <property type="match status" value="1"/>
</dbReference>
<dbReference type="GO" id="GO:0016787">
    <property type="term" value="F:hydrolase activity"/>
    <property type="evidence" value="ECO:0007669"/>
    <property type="project" value="UniProtKB-ARBA"/>
</dbReference>
<dbReference type="SUPFAM" id="SSF53649">
    <property type="entry name" value="Alkaline phosphatase-like"/>
    <property type="match status" value="1"/>
</dbReference>
<evidence type="ECO:0000256" key="1">
    <source>
        <dbReference type="SAM" id="Phobius"/>
    </source>
</evidence>
<accession>I2GEW3</accession>
<dbReference type="RefSeq" id="WP_009281022.1">
    <property type="nucleotide sequence ID" value="NZ_CAIT01000005.1"/>
</dbReference>
<organism evidence="2 3">
    <name type="scientific">Fibrisoma limi BUZ 3</name>
    <dbReference type="NCBI Taxonomy" id="1185876"/>
    <lineage>
        <taxon>Bacteria</taxon>
        <taxon>Pseudomonadati</taxon>
        <taxon>Bacteroidota</taxon>
        <taxon>Cytophagia</taxon>
        <taxon>Cytophagales</taxon>
        <taxon>Spirosomataceae</taxon>
        <taxon>Fibrisoma</taxon>
    </lineage>
</organism>
<dbReference type="InterPro" id="IPR017850">
    <property type="entry name" value="Alkaline_phosphatase_core_sf"/>
</dbReference>
<name>I2GEW3_9BACT</name>
<dbReference type="Proteomes" id="UP000009309">
    <property type="component" value="Unassembled WGS sequence"/>
</dbReference>
<dbReference type="PANTHER" id="PTHR10151:SF120">
    <property type="entry name" value="BIS(5'-ADENOSYL)-TRIPHOSPHATASE"/>
    <property type="match status" value="1"/>
</dbReference>
<dbReference type="eggNOG" id="COG1524">
    <property type="taxonomic scope" value="Bacteria"/>
</dbReference>
<keyword evidence="1" id="KW-1133">Transmembrane helix</keyword>
<dbReference type="AlphaFoldDB" id="I2GEW3"/>
<gene>
    <name evidence="2" type="ORF">BN8_01441</name>
</gene>
<dbReference type="STRING" id="1185876.BN8_01441"/>
<dbReference type="Gene3D" id="3.40.720.10">
    <property type="entry name" value="Alkaline Phosphatase, subunit A"/>
    <property type="match status" value="1"/>
</dbReference>
<dbReference type="InterPro" id="IPR002591">
    <property type="entry name" value="Phosphodiest/P_Trfase"/>
</dbReference>
<evidence type="ECO:0000313" key="3">
    <source>
        <dbReference type="Proteomes" id="UP000009309"/>
    </source>
</evidence>
<sequence length="435" mass="48696">MLNIAPETKRYVYGQLLLLANASVVKHLSAIIVLAFFFQSPLLAQNRTPKAVFVIVDGIPADVIEKVPTPHLDSLANIGFYKRAHVGGQKGTYSQTPTISAVGYNSLLTGTWVNKHNVWGNDIKAPNYHYPTLFRLLKNQYPNKKTAVFSSWLDNRTKLVGDGLPQTGNLKVDYHADGYELDTVNFPHDKERTFMNRIDNRVIDEAVACLTKQAPDLSWVYLEFTDDIGHKYGDSPQMDEAVRKMDAQIGQLSRALQQRQQQFPEDWLLIITTDHGRDVKTGLNHGGQSDRERTTWVVSNQPGLNAYGQQLEPGIVDLMPTIARFMRIQFPKDVAQEVDGVPLTGPVSLANPQATLEDDTLKIQWKALEPTGTVNVWLATANQFETGGKDTYQLVGKVPLKQQQFSVPVKGKPSSFYKIWIEGPANSVNKWVVLK</sequence>
<keyword evidence="1" id="KW-0812">Transmembrane</keyword>
<keyword evidence="3" id="KW-1185">Reference proteome</keyword>
<dbReference type="PANTHER" id="PTHR10151">
    <property type="entry name" value="ECTONUCLEOTIDE PYROPHOSPHATASE/PHOSPHODIESTERASE"/>
    <property type="match status" value="1"/>
</dbReference>
<protein>
    <submittedName>
        <fullName evidence="2">Type I phosphodiesterase/nucleotide pyrophosphatase</fullName>
    </submittedName>
</protein>
<comment type="caution">
    <text evidence="2">The sequence shown here is derived from an EMBL/GenBank/DDBJ whole genome shotgun (WGS) entry which is preliminary data.</text>
</comment>
<dbReference type="EMBL" id="CAIT01000005">
    <property type="protein sequence ID" value="CCH52438.1"/>
    <property type="molecule type" value="Genomic_DNA"/>
</dbReference>
<feature type="transmembrane region" description="Helical" evidence="1">
    <location>
        <begin position="12"/>
        <end position="38"/>
    </location>
</feature>